<name>A0A5B7IR23_PORTR</name>
<organism evidence="1 2">
    <name type="scientific">Portunus trituberculatus</name>
    <name type="common">Swimming crab</name>
    <name type="synonym">Neptunus trituberculatus</name>
    <dbReference type="NCBI Taxonomy" id="210409"/>
    <lineage>
        <taxon>Eukaryota</taxon>
        <taxon>Metazoa</taxon>
        <taxon>Ecdysozoa</taxon>
        <taxon>Arthropoda</taxon>
        <taxon>Crustacea</taxon>
        <taxon>Multicrustacea</taxon>
        <taxon>Malacostraca</taxon>
        <taxon>Eumalacostraca</taxon>
        <taxon>Eucarida</taxon>
        <taxon>Decapoda</taxon>
        <taxon>Pleocyemata</taxon>
        <taxon>Brachyura</taxon>
        <taxon>Eubrachyura</taxon>
        <taxon>Portunoidea</taxon>
        <taxon>Portunidae</taxon>
        <taxon>Portuninae</taxon>
        <taxon>Portunus</taxon>
    </lineage>
</organism>
<evidence type="ECO:0000313" key="1">
    <source>
        <dbReference type="EMBL" id="MPC84853.1"/>
    </source>
</evidence>
<keyword evidence="2" id="KW-1185">Reference proteome</keyword>
<reference evidence="1 2" key="1">
    <citation type="submission" date="2019-05" db="EMBL/GenBank/DDBJ databases">
        <title>Another draft genome of Portunus trituberculatus and its Hox gene families provides insights of decapod evolution.</title>
        <authorList>
            <person name="Jeong J.-H."/>
            <person name="Song I."/>
            <person name="Kim S."/>
            <person name="Choi T."/>
            <person name="Kim D."/>
            <person name="Ryu S."/>
            <person name="Kim W."/>
        </authorList>
    </citation>
    <scope>NUCLEOTIDE SEQUENCE [LARGE SCALE GENOMIC DNA]</scope>
    <source>
        <tissue evidence="1">Muscle</tissue>
    </source>
</reference>
<dbReference type="Proteomes" id="UP000324222">
    <property type="component" value="Unassembled WGS sequence"/>
</dbReference>
<evidence type="ECO:0000313" key="2">
    <source>
        <dbReference type="Proteomes" id="UP000324222"/>
    </source>
</evidence>
<accession>A0A5B7IR23</accession>
<proteinExistence type="predicted"/>
<gene>
    <name evidence="1" type="ORF">E2C01_079603</name>
</gene>
<dbReference type="EMBL" id="VSRR010066615">
    <property type="protein sequence ID" value="MPC84853.1"/>
    <property type="molecule type" value="Genomic_DNA"/>
</dbReference>
<dbReference type="AlphaFoldDB" id="A0A5B7IR23"/>
<comment type="caution">
    <text evidence="1">The sequence shown here is derived from an EMBL/GenBank/DDBJ whole genome shotgun (WGS) entry which is preliminary data.</text>
</comment>
<sequence>MELGKSKRRPAWNYLMGHERIMKTKEEKDLVVIMQENLSPDKHISNIFGLSYKILINIRVAFHYMDKDMMKKIIPNDTPKAGICSSGQDGAGIKGLHI</sequence>
<protein>
    <submittedName>
        <fullName evidence="1">Uncharacterized protein</fullName>
    </submittedName>
</protein>